<reference evidence="1 2" key="1">
    <citation type="journal article" date="2013" name="Syst. Appl. Microbiol.">
        <title>Phylogenetic position and virulence apparatus of the pear flower necrosis pathogen Erwinia piriflorinigrans CFBP 5888T as assessed by comparative genomics.</title>
        <authorList>
            <person name="Smits T.H."/>
            <person name="Rezzonico F."/>
            <person name="Lopez M.M."/>
            <person name="Blom J."/>
            <person name="Goesmann A."/>
            <person name="Frey J.E."/>
            <person name="Duffy B."/>
        </authorList>
    </citation>
    <scope>NUCLEOTIDE SEQUENCE [LARGE SCALE GENOMIC DNA]</scope>
    <source>
        <strain evidence="2">CFBP5888</strain>
    </source>
</reference>
<proteinExistence type="predicted"/>
<protein>
    <submittedName>
        <fullName evidence="1">Uncharacterized protein</fullName>
    </submittedName>
</protein>
<gene>
    <name evidence="1" type="ORF">EPIR_3639</name>
</gene>
<dbReference type="OrthoDB" id="9979348at2"/>
<comment type="caution">
    <text evidence="1">The sequence shown here is derived from an EMBL/GenBank/DDBJ whole genome shotgun (WGS) entry which is preliminary data.</text>
</comment>
<dbReference type="Proteomes" id="UP000018217">
    <property type="component" value="Unassembled WGS sequence"/>
</dbReference>
<dbReference type="EMBL" id="CAHS01000022">
    <property type="protein sequence ID" value="CCG89002.1"/>
    <property type="molecule type" value="Genomic_DNA"/>
</dbReference>
<dbReference type="AlphaFoldDB" id="V5ZD60"/>
<evidence type="ECO:0000313" key="1">
    <source>
        <dbReference type="EMBL" id="CCG89002.1"/>
    </source>
</evidence>
<dbReference type="RefSeq" id="WP_023656730.1">
    <property type="nucleotide sequence ID" value="NZ_CAHS01000022.1"/>
</dbReference>
<organism evidence="1 2">
    <name type="scientific">Erwinia piriflorinigrans CFBP 5888</name>
    <dbReference type="NCBI Taxonomy" id="1161919"/>
    <lineage>
        <taxon>Bacteria</taxon>
        <taxon>Pseudomonadati</taxon>
        <taxon>Pseudomonadota</taxon>
        <taxon>Gammaproteobacteria</taxon>
        <taxon>Enterobacterales</taxon>
        <taxon>Erwiniaceae</taxon>
        <taxon>Erwinia</taxon>
    </lineage>
</organism>
<accession>V5ZD60</accession>
<keyword evidence="2" id="KW-1185">Reference proteome</keyword>
<evidence type="ECO:0000313" key="2">
    <source>
        <dbReference type="Proteomes" id="UP000018217"/>
    </source>
</evidence>
<name>V5ZD60_9GAMM</name>
<sequence length="223" mass="25996">MELKDLITPLVTLTGVWLAARFTLRNEISKKALEIRTSRLETLSSECTQALYNVSNYLNTLCMIVESKYMLLHDRYPQSSESELQVPAIELASWKDELDDSDRKLKTELLARCRSQLLFHHPDERIRWEYHVTMPLVVLEDFFFITSPTGALVDMKGKSRSKAEALAITADIKHRANEQLGYVQQMTRRFADEFYQLTQPQKTLTLKDYIGRVRDKVKHFFFG</sequence>